<dbReference type="HAMAP" id="MF_01396">
    <property type="entry name" value="ATP_synth_c_bact"/>
    <property type="match status" value="1"/>
</dbReference>
<keyword evidence="8 14" id="KW-1133">Transmembrane helix</keyword>
<evidence type="ECO:0000259" key="15">
    <source>
        <dbReference type="Pfam" id="PF00137"/>
    </source>
</evidence>
<dbReference type="InterPro" id="IPR035921">
    <property type="entry name" value="F/V-ATP_Csub_sf"/>
</dbReference>
<dbReference type="Gene3D" id="1.20.20.10">
    <property type="entry name" value="F1F0 ATP synthase subunit C"/>
    <property type="match status" value="1"/>
</dbReference>
<feature type="domain" description="V-ATPase proteolipid subunit C-like" evidence="15">
    <location>
        <begin position="10"/>
        <end position="72"/>
    </location>
</feature>
<gene>
    <name evidence="14 16" type="primary">atpE</name>
    <name evidence="16" type="ORF">QS748_01585</name>
</gene>
<evidence type="ECO:0000313" key="16">
    <source>
        <dbReference type="EMBL" id="MDP0587954.1"/>
    </source>
</evidence>
<dbReference type="GO" id="GO:0045259">
    <property type="term" value="C:proton-transporting ATP synthase complex"/>
    <property type="evidence" value="ECO:0007669"/>
    <property type="project" value="UniProtKB-KW"/>
</dbReference>
<evidence type="ECO:0000256" key="1">
    <source>
        <dbReference type="ARBA" id="ARBA00004651"/>
    </source>
</evidence>
<dbReference type="AlphaFoldDB" id="A0AA90SS37"/>
<evidence type="ECO:0000256" key="13">
    <source>
        <dbReference type="ARBA" id="ARBA00025198"/>
    </source>
</evidence>
<evidence type="ECO:0000313" key="17">
    <source>
        <dbReference type="Proteomes" id="UP001178148"/>
    </source>
</evidence>
<accession>A0AA90SS37</accession>
<dbReference type="GO" id="GO:0008289">
    <property type="term" value="F:lipid binding"/>
    <property type="evidence" value="ECO:0007669"/>
    <property type="project" value="UniProtKB-KW"/>
</dbReference>
<dbReference type="GO" id="GO:0046933">
    <property type="term" value="F:proton-transporting ATP synthase activity, rotational mechanism"/>
    <property type="evidence" value="ECO:0007669"/>
    <property type="project" value="UniProtKB-UniRule"/>
</dbReference>
<dbReference type="SUPFAM" id="SSF81333">
    <property type="entry name" value="F1F0 ATP synthase subunit C"/>
    <property type="match status" value="1"/>
</dbReference>
<reference evidence="16 17" key="1">
    <citation type="journal article" date="2023" name="bioRxiv">
        <title>An intranuclear bacterial parasite of deep-sea mussels expresses apoptosis inhibitors acquired from its host.</title>
        <authorList>
            <person name="Gonzalez Porras M.A."/>
            <person name="Assie A."/>
            <person name="Tietjen M."/>
            <person name="Violette M."/>
            <person name="Kleiner M."/>
            <person name="Gruber-Vodicka H."/>
            <person name="Dubilier N."/>
            <person name="Leisch N."/>
        </authorList>
    </citation>
    <scope>NUCLEOTIDE SEQUENCE [LARGE SCALE GENOMIC DNA]</scope>
    <source>
        <strain evidence="16">IAP13</strain>
    </source>
</reference>
<evidence type="ECO:0000256" key="14">
    <source>
        <dbReference type="HAMAP-Rule" id="MF_01396"/>
    </source>
</evidence>
<dbReference type="PROSITE" id="PS00605">
    <property type="entry name" value="ATPASE_C"/>
    <property type="match status" value="1"/>
</dbReference>
<comment type="caution">
    <text evidence="16">The sequence shown here is derived from an EMBL/GenBank/DDBJ whole genome shotgun (WGS) entry which is preliminary data.</text>
</comment>
<keyword evidence="9 14" id="KW-0406">Ion transport</keyword>
<dbReference type="GO" id="GO:0005886">
    <property type="term" value="C:plasma membrane"/>
    <property type="evidence" value="ECO:0007669"/>
    <property type="project" value="UniProtKB-SubCell"/>
</dbReference>
<evidence type="ECO:0000256" key="9">
    <source>
        <dbReference type="ARBA" id="ARBA00023065"/>
    </source>
</evidence>
<keyword evidence="4 14" id="KW-1003">Cell membrane</keyword>
<evidence type="ECO:0000256" key="10">
    <source>
        <dbReference type="ARBA" id="ARBA00023121"/>
    </source>
</evidence>
<dbReference type="Pfam" id="PF00137">
    <property type="entry name" value="ATP-synt_C"/>
    <property type="match status" value="1"/>
</dbReference>
<evidence type="ECO:0000256" key="3">
    <source>
        <dbReference type="ARBA" id="ARBA00022448"/>
    </source>
</evidence>
<dbReference type="InterPro" id="IPR000454">
    <property type="entry name" value="ATP_synth_F0_csu"/>
</dbReference>
<comment type="similarity">
    <text evidence="2 14">Belongs to the ATPase C chain family.</text>
</comment>
<name>A0AA90SS37_9GAMM</name>
<keyword evidence="6 14" id="KW-0812">Transmembrane</keyword>
<evidence type="ECO:0000256" key="4">
    <source>
        <dbReference type="ARBA" id="ARBA00022475"/>
    </source>
</evidence>
<dbReference type="InterPro" id="IPR038662">
    <property type="entry name" value="ATP_synth_F0_csu_sf"/>
</dbReference>
<feature type="transmembrane region" description="Helical" evidence="14">
    <location>
        <begin position="52"/>
        <end position="76"/>
    </location>
</feature>
<keyword evidence="3 14" id="KW-0813">Transport</keyword>
<dbReference type="InterPro" id="IPR020537">
    <property type="entry name" value="ATP_synth_F0_csu_DDCD_BS"/>
</dbReference>
<evidence type="ECO:0000256" key="8">
    <source>
        <dbReference type="ARBA" id="ARBA00022989"/>
    </source>
</evidence>
<evidence type="ECO:0000256" key="12">
    <source>
        <dbReference type="ARBA" id="ARBA00023310"/>
    </source>
</evidence>
<organism evidence="16 17">
    <name type="scientific">Candidatus Endonucleibacter bathymodioli</name>
    <dbReference type="NCBI Taxonomy" id="539814"/>
    <lineage>
        <taxon>Bacteria</taxon>
        <taxon>Pseudomonadati</taxon>
        <taxon>Pseudomonadota</taxon>
        <taxon>Gammaproteobacteria</taxon>
        <taxon>Oceanospirillales</taxon>
        <taxon>Endozoicomonadaceae</taxon>
        <taxon>Candidatus Endonucleibacter</taxon>
    </lineage>
</organism>
<evidence type="ECO:0000256" key="2">
    <source>
        <dbReference type="ARBA" id="ARBA00006704"/>
    </source>
</evidence>
<dbReference type="InterPro" id="IPR005953">
    <property type="entry name" value="ATP_synth_csu_bac/chlpt"/>
</dbReference>
<feature type="transmembrane region" description="Helical" evidence="14">
    <location>
        <begin position="6"/>
        <end position="31"/>
    </location>
</feature>
<dbReference type="CDD" id="cd18185">
    <property type="entry name" value="ATP-synt_Fo_c_ATPE"/>
    <property type="match status" value="1"/>
</dbReference>
<dbReference type="NCBIfam" id="TIGR01260">
    <property type="entry name" value="ATP_synt_c"/>
    <property type="match status" value="1"/>
</dbReference>
<dbReference type="NCBIfam" id="NF005363">
    <property type="entry name" value="PRK06876.1"/>
    <property type="match status" value="1"/>
</dbReference>
<evidence type="ECO:0000256" key="11">
    <source>
        <dbReference type="ARBA" id="ARBA00023136"/>
    </source>
</evidence>
<proteinExistence type="inferred from homology"/>
<protein>
    <recommendedName>
        <fullName evidence="14">ATP synthase subunit c</fullName>
    </recommendedName>
    <alternativeName>
        <fullName evidence="14">ATP synthase F(0) sector subunit c</fullName>
    </alternativeName>
    <alternativeName>
        <fullName evidence="14">F-type ATPase subunit c</fullName>
        <shortName evidence="14">F-ATPase subunit c</shortName>
    </alternativeName>
    <alternativeName>
        <fullName evidence="14">Lipid-binding protein</fullName>
    </alternativeName>
</protein>
<evidence type="ECO:0000256" key="7">
    <source>
        <dbReference type="ARBA" id="ARBA00022781"/>
    </source>
</evidence>
<keyword evidence="10 14" id="KW-0446">Lipid-binding</keyword>
<keyword evidence="11 14" id="KW-0472">Membrane</keyword>
<evidence type="ECO:0000256" key="5">
    <source>
        <dbReference type="ARBA" id="ARBA00022547"/>
    </source>
</evidence>
<dbReference type="EMBL" id="JASXSV010000002">
    <property type="protein sequence ID" value="MDP0587954.1"/>
    <property type="molecule type" value="Genomic_DNA"/>
</dbReference>
<keyword evidence="5 14" id="KW-0138">CF(0)</keyword>
<feature type="site" description="Reversibly protonated during proton transport" evidence="14">
    <location>
        <position position="60"/>
    </location>
</feature>
<keyword evidence="7 14" id="KW-0375">Hydrogen ion transport</keyword>
<sequence length="86" mass="8920">MELVVGLTVIGVALMLGLASLATAIGFAILGGKFLEGVARQPETASLLQTKMFIVAGLLDAIPMIAVGIALFFTFANPFVDLVLIN</sequence>
<dbReference type="InterPro" id="IPR002379">
    <property type="entry name" value="ATPase_proteolipid_c-like_dom"/>
</dbReference>
<comment type="function">
    <text evidence="13 14">F(1)F(0) ATP synthase produces ATP from ADP in the presence of a proton or sodium gradient. F-type ATPases consist of two structural domains, F(1) containing the extramembraneous catalytic core and F(0) containing the membrane proton channel, linked together by a central stalk and a peripheral stalk. During catalysis, ATP synthesis in the catalytic domain of F(1) is coupled via a rotary mechanism of the central stalk subunits to proton translocation.</text>
</comment>
<comment type="subcellular location">
    <subcellularLocation>
        <location evidence="1 14">Cell membrane</location>
        <topology evidence="1 14">Multi-pass membrane protein</topology>
    </subcellularLocation>
</comment>
<dbReference type="GO" id="GO:0033177">
    <property type="term" value="C:proton-transporting two-sector ATPase complex, proton-transporting domain"/>
    <property type="evidence" value="ECO:0007669"/>
    <property type="project" value="InterPro"/>
</dbReference>
<dbReference type="Proteomes" id="UP001178148">
    <property type="component" value="Unassembled WGS sequence"/>
</dbReference>
<keyword evidence="17" id="KW-1185">Reference proteome</keyword>
<comment type="function">
    <text evidence="14">Key component of the F(0) channel; it plays a direct role in translocation across the membrane. A homomeric c-ring of between 10-14 subunits forms the central stalk rotor element with the F(1) delta and epsilon subunits.</text>
</comment>
<evidence type="ECO:0000256" key="6">
    <source>
        <dbReference type="ARBA" id="ARBA00022692"/>
    </source>
</evidence>
<keyword evidence="12 14" id="KW-0066">ATP synthesis</keyword>
<dbReference type="FunFam" id="1.20.20.10:FF:000002">
    <property type="entry name" value="ATP synthase subunit c"/>
    <property type="match status" value="1"/>
</dbReference>